<reference evidence="3 4" key="1">
    <citation type="journal article" date="2008" name="Nature">
        <title>The genome of Laccaria bicolor provides insights into mycorrhizal symbiosis.</title>
        <authorList>
            <person name="Martin F."/>
            <person name="Aerts A."/>
            <person name="Ahren D."/>
            <person name="Brun A."/>
            <person name="Danchin E.G.J."/>
            <person name="Duchaussoy F."/>
            <person name="Gibon J."/>
            <person name="Kohler A."/>
            <person name="Lindquist E."/>
            <person name="Pereda V."/>
            <person name="Salamov A."/>
            <person name="Shapiro H.J."/>
            <person name="Wuyts J."/>
            <person name="Blaudez D."/>
            <person name="Buee M."/>
            <person name="Brokstein P."/>
            <person name="Canbaeck B."/>
            <person name="Cohen D."/>
            <person name="Courty P.E."/>
            <person name="Coutinho P.M."/>
            <person name="Delaruelle C."/>
            <person name="Detter J.C."/>
            <person name="Deveau A."/>
            <person name="DiFazio S."/>
            <person name="Duplessis S."/>
            <person name="Fraissinet-Tachet L."/>
            <person name="Lucic E."/>
            <person name="Frey-Klett P."/>
            <person name="Fourrey C."/>
            <person name="Feussner I."/>
            <person name="Gay G."/>
            <person name="Grimwood J."/>
            <person name="Hoegger P.J."/>
            <person name="Jain P."/>
            <person name="Kilaru S."/>
            <person name="Labbe J."/>
            <person name="Lin Y.C."/>
            <person name="Legue V."/>
            <person name="Le Tacon F."/>
            <person name="Marmeisse R."/>
            <person name="Melayah D."/>
            <person name="Montanini B."/>
            <person name="Muratet M."/>
            <person name="Nehls U."/>
            <person name="Niculita-Hirzel H."/>
            <person name="Oudot-Le Secq M.P."/>
            <person name="Peter M."/>
            <person name="Quesneville H."/>
            <person name="Rajashekar B."/>
            <person name="Reich M."/>
            <person name="Rouhier N."/>
            <person name="Schmutz J."/>
            <person name="Yin T."/>
            <person name="Chalot M."/>
            <person name="Henrissat B."/>
            <person name="Kuees U."/>
            <person name="Lucas S."/>
            <person name="Van de Peer Y."/>
            <person name="Podila G.K."/>
            <person name="Polle A."/>
            <person name="Pukkila P.J."/>
            <person name="Richardson P.M."/>
            <person name="Rouze P."/>
            <person name="Sanders I.R."/>
            <person name="Stajich J.E."/>
            <person name="Tunlid A."/>
            <person name="Tuskan G."/>
            <person name="Grigoriev I.V."/>
        </authorList>
    </citation>
    <scope>NUCLEOTIDE SEQUENCE [LARGE SCALE GENOMIC DNA]</scope>
    <source>
        <strain evidence="4">S238N-H82 / ATCC MYA-4686</strain>
    </source>
</reference>
<dbReference type="RefSeq" id="XP_001880636.1">
    <property type="nucleotide sequence ID" value="XM_001880601.1"/>
</dbReference>
<name>B0D9U9_LACBS</name>
<sequence>MQFFSLRWVFTLEPLRALFHVNCAGQVFIDLDNPAPLDKLEWIGKGKVYPILDPPQELVVYRDSHLDIPKIWAHLLLPDGNITVEELLAKSLFKESSAVQALSERKKKGGNDIEMGTDDQED</sequence>
<dbReference type="EMBL" id="DS547101">
    <property type="protein sequence ID" value="EDR08411.1"/>
    <property type="molecule type" value="Genomic_DNA"/>
</dbReference>
<protein>
    <submittedName>
        <fullName evidence="3">Predicted protein</fullName>
    </submittedName>
</protein>
<dbReference type="KEGG" id="lbc:LACBIDRAFT_326839"/>
<feature type="chain" id="PRO_5002747141" evidence="2">
    <location>
        <begin position="18"/>
        <end position="122"/>
    </location>
</feature>
<feature type="region of interest" description="Disordered" evidence="1">
    <location>
        <begin position="102"/>
        <end position="122"/>
    </location>
</feature>
<evidence type="ECO:0000313" key="3">
    <source>
        <dbReference type="EMBL" id="EDR08411.1"/>
    </source>
</evidence>
<keyword evidence="2" id="KW-0732">Signal</keyword>
<keyword evidence="4" id="KW-1185">Reference proteome</keyword>
<proteinExistence type="predicted"/>
<dbReference type="OrthoDB" id="3004677at2759"/>
<evidence type="ECO:0000256" key="2">
    <source>
        <dbReference type="SAM" id="SignalP"/>
    </source>
</evidence>
<evidence type="ECO:0000256" key="1">
    <source>
        <dbReference type="SAM" id="MobiDB-lite"/>
    </source>
</evidence>
<accession>B0D9U9</accession>
<dbReference type="GeneID" id="6076540"/>
<dbReference type="HOGENOM" id="CLU_2027126_0_0_1"/>
<evidence type="ECO:0000313" key="4">
    <source>
        <dbReference type="Proteomes" id="UP000001194"/>
    </source>
</evidence>
<gene>
    <name evidence="3" type="ORF">LACBIDRAFT_326839</name>
</gene>
<dbReference type="InParanoid" id="B0D9U9"/>
<dbReference type="Proteomes" id="UP000001194">
    <property type="component" value="Unassembled WGS sequence"/>
</dbReference>
<organism evidence="4">
    <name type="scientific">Laccaria bicolor (strain S238N-H82 / ATCC MYA-4686)</name>
    <name type="common">Bicoloured deceiver</name>
    <name type="synonym">Laccaria laccata var. bicolor</name>
    <dbReference type="NCBI Taxonomy" id="486041"/>
    <lineage>
        <taxon>Eukaryota</taxon>
        <taxon>Fungi</taxon>
        <taxon>Dikarya</taxon>
        <taxon>Basidiomycota</taxon>
        <taxon>Agaricomycotina</taxon>
        <taxon>Agaricomycetes</taxon>
        <taxon>Agaricomycetidae</taxon>
        <taxon>Agaricales</taxon>
        <taxon>Agaricineae</taxon>
        <taxon>Hydnangiaceae</taxon>
        <taxon>Laccaria</taxon>
    </lineage>
</organism>
<dbReference type="AlphaFoldDB" id="B0D9U9"/>
<feature type="signal peptide" evidence="2">
    <location>
        <begin position="1"/>
        <end position="17"/>
    </location>
</feature>